<evidence type="ECO:0000313" key="1">
    <source>
        <dbReference type="EMBL" id="QCH03207.1"/>
    </source>
</evidence>
<accession>A0A4D6U7I8</accession>
<sequence>MEIIIIGEYNLGNLVPEKKFNTKVTNAKIKNILFAIDTGNKIEEIEKK</sequence>
<organism evidence="1">
    <name type="scientific">Plesiomonas shigelloides</name>
    <name type="common">Aeromonas shigelloides</name>
    <dbReference type="NCBI Taxonomy" id="703"/>
    <lineage>
        <taxon>Bacteria</taxon>
        <taxon>Pseudomonadati</taxon>
        <taxon>Pseudomonadota</taxon>
        <taxon>Gammaproteobacteria</taxon>
        <taxon>Enterobacterales</taxon>
        <taxon>Enterobacteriaceae</taxon>
        <taxon>Plesiomonas</taxon>
    </lineage>
</organism>
<protein>
    <submittedName>
        <fullName evidence="1">Uncharacterized protein</fullName>
    </submittedName>
</protein>
<gene>
    <name evidence="1" type="primary">orf15</name>
</gene>
<reference evidence="1" key="1">
    <citation type="journal article" date="2019" name="Front. Microbiol.">
        <title>O-Antigen Gene Clusters of Plesiomonas shigelloides Serogroups and Its Application in Development of a Molecular Serotyping Scheme.</title>
        <authorList>
            <person name="Xi D."/>
            <person name="Wang X."/>
            <person name="Ning K."/>
            <person name="Liu Q."/>
            <person name="Jing F."/>
            <person name="Guo X."/>
            <person name="Cao B."/>
        </authorList>
    </citation>
    <scope>NUCLEOTIDE SEQUENCE</scope>
    <source>
        <strain evidence="1">O26H1a1c</strain>
    </source>
</reference>
<name>A0A4D6U7I8_PLESH</name>
<proteinExistence type="predicted"/>
<dbReference type="EMBL" id="MK551184">
    <property type="protein sequence ID" value="QCH03207.1"/>
    <property type="molecule type" value="Genomic_DNA"/>
</dbReference>
<dbReference type="AlphaFoldDB" id="A0A4D6U7I8"/>